<evidence type="ECO:0000313" key="4">
    <source>
        <dbReference type="Proteomes" id="UP000654670"/>
    </source>
</evidence>
<feature type="domain" description="Glycosyltransferase 2-like" evidence="2">
    <location>
        <begin position="8"/>
        <end position="135"/>
    </location>
</feature>
<dbReference type="InterPro" id="IPR029044">
    <property type="entry name" value="Nucleotide-diphossugar_trans"/>
</dbReference>
<protein>
    <submittedName>
        <fullName evidence="3">Teichuronic acid biosynthesis glycosyltransferase TuaG</fullName>
    </submittedName>
</protein>
<accession>A0A917W3K7</accession>
<gene>
    <name evidence="3" type="primary">tuaG</name>
    <name evidence="3" type="ORF">GCM10007968_23340</name>
</gene>
<keyword evidence="4" id="KW-1185">Reference proteome</keyword>
<dbReference type="PANTHER" id="PTHR22916">
    <property type="entry name" value="GLYCOSYLTRANSFERASE"/>
    <property type="match status" value="1"/>
</dbReference>
<dbReference type="Pfam" id="PF00535">
    <property type="entry name" value="Glycos_transf_2"/>
    <property type="match status" value="1"/>
</dbReference>
<dbReference type="CDD" id="cd00761">
    <property type="entry name" value="Glyco_tranf_GTA_type"/>
    <property type="match status" value="1"/>
</dbReference>
<dbReference type="AlphaFoldDB" id="A0A917W3K7"/>
<evidence type="ECO:0000313" key="3">
    <source>
        <dbReference type="EMBL" id="GGL58678.1"/>
    </source>
</evidence>
<dbReference type="GO" id="GO:0016758">
    <property type="term" value="F:hexosyltransferase activity"/>
    <property type="evidence" value="ECO:0007669"/>
    <property type="project" value="UniProtKB-ARBA"/>
</dbReference>
<dbReference type="RefSeq" id="WP_188803558.1">
    <property type="nucleotide sequence ID" value="NZ_BMOK01000010.1"/>
</dbReference>
<sequence length="252" mass="29170">MLNHPLVSVITPAYNAEQTIDATIASVIGQTFRDWEMIIVDDCSSDRTRARLMNLTASDPRIRTLFLEKNSGAAAARNKALDLAKGRYVAFLDSDDCWKKEKLEKQLKFMNDRHYAFTFTGYEYISREGEPLQKRVPAPQRVTYSDMLKNTIVGCLTVMIDRQQVGDFHMPDLRARQDLATWLALLKEGRAAYGLNETLAEYRVGGPESISRDKWKAARKTWFVYRRMEKLPLWRSCWYFCNYAANAVIKRF</sequence>
<dbReference type="SUPFAM" id="SSF53448">
    <property type="entry name" value="Nucleotide-diphospho-sugar transferases"/>
    <property type="match status" value="1"/>
</dbReference>
<dbReference type="Gene3D" id="3.90.550.10">
    <property type="entry name" value="Spore Coat Polysaccharide Biosynthesis Protein SpsA, Chain A"/>
    <property type="match status" value="1"/>
</dbReference>
<dbReference type="FunFam" id="3.90.550.10:FF:000130">
    <property type="entry name" value="Family 2 glycosyl transferase"/>
    <property type="match status" value="1"/>
</dbReference>
<dbReference type="PANTHER" id="PTHR22916:SF3">
    <property type="entry name" value="UDP-GLCNAC:BETAGAL BETA-1,3-N-ACETYLGLUCOSAMINYLTRANSFERASE-LIKE PROTEIN 1"/>
    <property type="match status" value="1"/>
</dbReference>
<reference evidence="3" key="1">
    <citation type="journal article" date="2014" name="Int. J. Syst. Evol. Microbiol.">
        <title>Complete genome sequence of Corynebacterium casei LMG S-19264T (=DSM 44701T), isolated from a smear-ripened cheese.</title>
        <authorList>
            <consortium name="US DOE Joint Genome Institute (JGI-PGF)"/>
            <person name="Walter F."/>
            <person name="Albersmeier A."/>
            <person name="Kalinowski J."/>
            <person name="Ruckert C."/>
        </authorList>
    </citation>
    <scope>NUCLEOTIDE SEQUENCE</scope>
    <source>
        <strain evidence="3">JCM 15325</strain>
    </source>
</reference>
<reference evidence="3" key="2">
    <citation type="submission" date="2020-09" db="EMBL/GenBank/DDBJ databases">
        <authorList>
            <person name="Sun Q."/>
            <person name="Ohkuma M."/>
        </authorList>
    </citation>
    <scope>NUCLEOTIDE SEQUENCE</scope>
    <source>
        <strain evidence="3">JCM 15325</strain>
    </source>
</reference>
<comment type="similarity">
    <text evidence="1">Belongs to the glycosyltransferase 2 family.</text>
</comment>
<dbReference type="EMBL" id="BMOK01000010">
    <property type="protein sequence ID" value="GGL58678.1"/>
    <property type="molecule type" value="Genomic_DNA"/>
</dbReference>
<proteinExistence type="inferred from homology"/>
<dbReference type="NCBIfam" id="NF047683">
    <property type="entry name" value="TeichurnBiosyTuaG"/>
    <property type="match status" value="1"/>
</dbReference>
<organism evidence="3 4">
    <name type="scientific">Sporolactobacillus putidus</name>
    <dbReference type="NCBI Taxonomy" id="492735"/>
    <lineage>
        <taxon>Bacteria</taxon>
        <taxon>Bacillati</taxon>
        <taxon>Bacillota</taxon>
        <taxon>Bacilli</taxon>
        <taxon>Bacillales</taxon>
        <taxon>Sporolactobacillaceae</taxon>
        <taxon>Sporolactobacillus</taxon>
    </lineage>
</organism>
<dbReference type="InterPro" id="IPR001173">
    <property type="entry name" value="Glyco_trans_2-like"/>
</dbReference>
<dbReference type="Proteomes" id="UP000654670">
    <property type="component" value="Unassembled WGS sequence"/>
</dbReference>
<name>A0A917W3K7_9BACL</name>
<evidence type="ECO:0000256" key="1">
    <source>
        <dbReference type="ARBA" id="ARBA00006739"/>
    </source>
</evidence>
<comment type="caution">
    <text evidence="3">The sequence shown here is derived from an EMBL/GenBank/DDBJ whole genome shotgun (WGS) entry which is preliminary data.</text>
</comment>
<evidence type="ECO:0000259" key="2">
    <source>
        <dbReference type="Pfam" id="PF00535"/>
    </source>
</evidence>